<proteinExistence type="predicted"/>
<comment type="subunit">
    <text evidence="1">Self-associates forming complexes of several hundred monomers.</text>
</comment>
<dbReference type="OrthoDB" id="6778738at2759"/>
<evidence type="ECO:0000256" key="1">
    <source>
        <dbReference type="ARBA" id="ARBA00011764"/>
    </source>
</evidence>
<comment type="caution">
    <text evidence="7">The sequence shown here is derived from an EMBL/GenBank/DDBJ whole genome shotgun (WGS) entry which is preliminary data.</text>
</comment>
<comment type="function">
    <text evidence="5">Involved in transvection phenomena (= synapsis-dependent gene expression), where the synaptic pairing of chromosomes carrying genes with which zeste interacts influences the expression of these genes. Zeste binds to DNA and stimulates transcription from a nearby promoter.</text>
</comment>
<dbReference type="Proteomes" id="UP001152888">
    <property type="component" value="Unassembled WGS sequence"/>
</dbReference>
<evidence type="ECO:0000259" key="6">
    <source>
        <dbReference type="Pfam" id="PF13873"/>
    </source>
</evidence>
<evidence type="ECO:0000256" key="5">
    <source>
        <dbReference type="ARBA" id="ARBA00025466"/>
    </source>
</evidence>
<evidence type="ECO:0000313" key="7">
    <source>
        <dbReference type="EMBL" id="CAH1995426.1"/>
    </source>
</evidence>
<dbReference type="AlphaFoldDB" id="A0A9P0PRX2"/>
<dbReference type="Pfam" id="PF13873">
    <property type="entry name" value="Myb_DNA-bind_5"/>
    <property type="match status" value="1"/>
</dbReference>
<protein>
    <recommendedName>
        <fullName evidence="2">Regulatory protein zeste</fullName>
    </recommendedName>
</protein>
<keyword evidence="4" id="KW-0804">Transcription</keyword>
<feature type="domain" description="Myb/SANT-like DNA-binding" evidence="6">
    <location>
        <begin position="8"/>
        <end position="65"/>
    </location>
</feature>
<organism evidence="7 8">
    <name type="scientific">Acanthoscelides obtectus</name>
    <name type="common">Bean weevil</name>
    <name type="synonym">Bruchus obtectus</name>
    <dbReference type="NCBI Taxonomy" id="200917"/>
    <lineage>
        <taxon>Eukaryota</taxon>
        <taxon>Metazoa</taxon>
        <taxon>Ecdysozoa</taxon>
        <taxon>Arthropoda</taxon>
        <taxon>Hexapoda</taxon>
        <taxon>Insecta</taxon>
        <taxon>Pterygota</taxon>
        <taxon>Neoptera</taxon>
        <taxon>Endopterygota</taxon>
        <taxon>Coleoptera</taxon>
        <taxon>Polyphaga</taxon>
        <taxon>Cucujiformia</taxon>
        <taxon>Chrysomeloidea</taxon>
        <taxon>Chrysomelidae</taxon>
        <taxon>Bruchinae</taxon>
        <taxon>Bruchini</taxon>
        <taxon>Acanthoscelides</taxon>
    </lineage>
</organism>
<name>A0A9P0PRX2_ACAOB</name>
<sequence>MGENIKLTFEQKHTLLNFMVEHPLLSRGQLLGAGGRNMRSSLWAVLAEQLNSCGGPNKSITKWQRVSHIKETFRYLGKSTLTSMVSLIGR</sequence>
<evidence type="ECO:0000313" key="8">
    <source>
        <dbReference type="Proteomes" id="UP001152888"/>
    </source>
</evidence>
<gene>
    <name evidence="7" type="ORF">ACAOBT_LOCUS22596</name>
</gene>
<reference evidence="7" key="1">
    <citation type="submission" date="2022-03" db="EMBL/GenBank/DDBJ databases">
        <authorList>
            <person name="Sayadi A."/>
        </authorList>
    </citation>
    <scope>NUCLEOTIDE SEQUENCE</scope>
</reference>
<keyword evidence="8" id="KW-1185">Reference proteome</keyword>
<evidence type="ECO:0000256" key="4">
    <source>
        <dbReference type="ARBA" id="ARBA00023163"/>
    </source>
</evidence>
<dbReference type="EMBL" id="CAKOFQ010007227">
    <property type="protein sequence ID" value="CAH1995426.1"/>
    <property type="molecule type" value="Genomic_DNA"/>
</dbReference>
<dbReference type="InterPro" id="IPR028002">
    <property type="entry name" value="Myb_DNA-bind_5"/>
</dbReference>
<evidence type="ECO:0000256" key="3">
    <source>
        <dbReference type="ARBA" id="ARBA00023015"/>
    </source>
</evidence>
<accession>A0A9P0PRX2</accession>
<keyword evidence="3" id="KW-0805">Transcription regulation</keyword>
<evidence type="ECO:0000256" key="2">
    <source>
        <dbReference type="ARBA" id="ARBA00016807"/>
    </source>
</evidence>